<comment type="caution">
    <text evidence="2">The sequence shown here is derived from an EMBL/GenBank/DDBJ whole genome shotgun (WGS) entry which is preliminary data.</text>
</comment>
<keyword evidence="1" id="KW-0472">Membrane</keyword>
<dbReference type="Proteomes" id="UP000273643">
    <property type="component" value="Unassembled WGS sequence"/>
</dbReference>
<organism evidence="2 3">
    <name type="scientific">Marinimicrobium koreense</name>
    <dbReference type="NCBI Taxonomy" id="306545"/>
    <lineage>
        <taxon>Bacteria</taxon>
        <taxon>Pseudomonadati</taxon>
        <taxon>Pseudomonadota</taxon>
        <taxon>Gammaproteobacteria</taxon>
        <taxon>Cellvibrionales</taxon>
        <taxon>Cellvibrionaceae</taxon>
        <taxon>Marinimicrobium</taxon>
    </lineage>
</organism>
<evidence type="ECO:0000256" key="1">
    <source>
        <dbReference type="SAM" id="Phobius"/>
    </source>
</evidence>
<keyword evidence="1" id="KW-1133">Transmembrane helix</keyword>
<feature type="transmembrane region" description="Helical" evidence="1">
    <location>
        <begin position="196"/>
        <end position="217"/>
    </location>
</feature>
<dbReference type="EMBL" id="RJUK01000001">
    <property type="protein sequence ID" value="ROQ21744.1"/>
    <property type="molecule type" value="Genomic_DNA"/>
</dbReference>
<sequence length="314" mass="34922">MNPIQWRPVWMQCQREFWESRGTFLRTPLWVAAVIAALMVMGMITGNIELNAALNELRGAPENLQKFEDGADLVGALMSGDLFSTHPQVLRAALAAIAIPFILTLLLVSQVYLLGSLYSDRRDKSILFWKSLPVSETRVVLTKLAFGALVGPGIFIGASLLVGLLHLLMLLGYISWQLGVDLPDMGSLIGTFLGHSLALVSGWLQFSLWFLPLWAWLLLASAYAKKSPFLVAFGVPAVAMVLELWILRSVELWQAIWVPTHRSFEGLVRAQAQPEAWLSQWGETLSEPAFWAGLVVAAGFTIAAIWLRNYRYEL</sequence>
<name>A0A3N1NPQ9_9GAMM</name>
<feature type="transmembrane region" description="Helical" evidence="1">
    <location>
        <begin position="229"/>
        <end position="247"/>
    </location>
</feature>
<proteinExistence type="predicted"/>
<evidence type="ECO:0000313" key="3">
    <source>
        <dbReference type="Proteomes" id="UP000273643"/>
    </source>
</evidence>
<keyword evidence="3" id="KW-1185">Reference proteome</keyword>
<feature type="transmembrane region" description="Helical" evidence="1">
    <location>
        <begin position="144"/>
        <end position="176"/>
    </location>
</feature>
<feature type="transmembrane region" description="Helical" evidence="1">
    <location>
        <begin position="92"/>
        <end position="114"/>
    </location>
</feature>
<keyword evidence="1" id="KW-0812">Transmembrane</keyword>
<dbReference type="RefSeq" id="WP_123638681.1">
    <property type="nucleotide sequence ID" value="NZ_RJUK01000001.1"/>
</dbReference>
<dbReference type="AlphaFoldDB" id="A0A3N1NPQ9"/>
<feature type="transmembrane region" description="Helical" evidence="1">
    <location>
        <begin position="289"/>
        <end position="307"/>
    </location>
</feature>
<protein>
    <submittedName>
        <fullName evidence="2">ABC-2 type transport system permease protein</fullName>
    </submittedName>
</protein>
<dbReference type="OrthoDB" id="118685at2"/>
<evidence type="ECO:0000313" key="2">
    <source>
        <dbReference type="EMBL" id="ROQ21744.1"/>
    </source>
</evidence>
<gene>
    <name evidence="2" type="ORF">EDC38_2371</name>
</gene>
<reference evidence="2 3" key="1">
    <citation type="submission" date="2018-11" db="EMBL/GenBank/DDBJ databases">
        <title>Genomic Encyclopedia of Type Strains, Phase IV (KMG-IV): sequencing the most valuable type-strain genomes for metagenomic binning, comparative biology and taxonomic classification.</title>
        <authorList>
            <person name="Goeker M."/>
        </authorList>
    </citation>
    <scope>NUCLEOTIDE SEQUENCE [LARGE SCALE GENOMIC DNA]</scope>
    <source>
        <strain evidence="2 3">DSM 16974</strain>
    </source>
</reference>
<accession>A0A3N1NPQ9</accession>
<feature type="transmembrane region" description="Helical" evidence="1">
    <location>
        <begin position="29"/>
        <end position="48"/>
    </location>
</feature>